<evidence type="ECO:0000313" key="3">
    <source>
        <dbReference type="Proteomes" id="UP000582837"/>
    </source>
</evidence>
<dbReference type="RefSeq" id="WP_170034123.1">
    <property type="nucleotide sequence ID" value="NZ_JABDTL010000001.1"/>
</dbReference>
<keyword evidence="1" id="KW-0472">Membrane</keyword>
<evidence type="ECO:0000256" key="1">
    <source>
        <dbReference type="SAM" id="Phobius"/>
    </source>
</evidence>
<accession>A0A841H638</accession>
<protein>
    <recommendedName>
        <fullName evidence="4">ABC transporter permease</fullName>
    </recommendedName>
</protein>
<evidence type="ECO:0008006" key="4">
    <source>
        <dbReference type="Google" id="ProtNLM"/>
    </source>
</evidence>
<keyword evidence="1" id="KW-0812">Transmembrane</keyword>
<dbReference type="EMBL" id="JACHIA010000026">
    <property type="protein sequence ID" value="MBB6073611.1"/>
    <property type="molecule type" value="Genomic_DNA"/>
</dbReference>
<organism evidence="2 3">
    <name type="scientific">Longimicrobium terrae</name>
    <dbReference type="NCBI Taxonomy" id="1639882"/>
    <lineage>
        <taxon>Bacteria</taxon>
        <taxon>Pseudomonadati</taxon>
        <taxon>Gemmatimonadota</taxon>
        <taxon>Longimicrobiia</taxon>
        <taxon>Longimicrobiales</taxon>
        <taxon>Longimicrobiaceae</taxon>
        <taxon>Longimicrobium</taxon>
    </lineage>
</organism>
<dbReference type="AlphaFoldDB" id="A0A841H638"/>
<feature type="transmembrane region" description="Helical" evidence="1">
    <location>
        <begin position="12"/>
        <end position="35"/>
    </location>
</feature>
<proteinExistence type="predicted"/>
<feature type="transmembrane region" description="Helical" evidence="1">
    <location>
        <begin position="47"/>
        <end position="74"/>
    </location>
</feature>
<feature type="transmembrane region" description="Helical" evidence="1">
    <location>
        <begin position="81"/>
        <end position="103"/>
    </location>
</feature>
<comment type="caution">
    <text evidence="2">The sequence shown here is derived from an EMBL/GenBank/DDBJ whole genome shotgun (WGS) entry which is preliminary data.</text>
</comment>
<evidence type="ECO:0000313" key="2">
    <source>
        <dbReference type="EMBL" id="MBB6073611.1"/>
    </source>
</evidence>
<keyword evidence="3" id="KW-1185">Reference proteome</keyword>
<name>A0A841H638_9BACT</name>
<dbReference type="Proteomes" id="UP000582837">
    <property type="component" value="Unassembled WGS sequence"/>
</dbReference>
<sequence>MTTAALPGRRSTGALVYLIATQLISLASLLPWIVVASFLEGAQSEPLWIKLIMAAVIAYPLLPIGCAVMAWIAWRRGRTRAAVLWTTAPLAIVIPILLFGLTFGAGVELTGVSASGWRTVRVG</sequence>
<keyword evidence="1" id="KW-1133">Transmembrane helix</keyword>
<reference evidence="2 3" key="1">
    <citation type="submission" date="2020-08" db="EMBL/GenBank/DDBJ databases">
        <title>Genomic Encyclopedia of Type Strains, Phase IV (KMG-IV): sequencing the most valuable type-strain genomes for metagenomic binning, comparative biology and taxonomic classification.</title>
        <authorList>
            <person name="Goeker M."/>
        </authorList>
    </citation>
    <scope>NUCLEOTIDE SEQUENCE [LARGE SCALE GENOMIC DNA]</scope>
    <source>
        <strain evidence="2 3">DSM 29007</strain>
    </source>
</reference>
<gene>
    <name evidence="2" type="ORF">HNQ61_005282</name>
</gene>